<keyword evidence="1" id="KW-1133">Transmembrane helix</keyword>
<evidence type="ECO:0000256" key="1">
    <source>
        <dbReference type="SAM" id="Phobius"/>
    </source>
</evidence>
<proteinExistence type="predicted"/>
<dbReference type="Proteomes" id="UP000297245">
    <property type="component" value="Unassembled WGS sequence"/>
</dbReference>
<evidence type="ECO:0000313" key="2">
    <source>
        <dbReference type="EMBL" id="THU80383.1"/>
    </source>
</evidence>
<keyword evidence="3" id="KW-1185">Reference proteome</keyword>
<organism evidence="2 3">
    <name type="scientific">Dendrothele bispora (strain CBS 962.96)</name>
    <dbReference type="NCBI Taxonomy" id="1314807"/>
    <lineage>
        <taxon>Eukaryota</taxon>
        <taxon>Fungi</taxon>
        <taxon>Dikarya</taxon>
        <taxon>Basidiomycota</taxon>
        <taxon>Agaricomycotina</taxon>
        <taxon>Agaricomycetes</taxon>
        <taxon>Agaricomycetidae</taxon>
        <taxon>Agaricales</taxon>
        <taxon>Agaricales incertae sedis</taxon>
        <taxon>Dendrothele</taxon>
    </lineage>
</organism>
<gene>
    <name evidence="2" type="ORF">K435DRAFT_502317</name>
</gene>
<name>A0A4S8KX19_DENBC</name>
<accession>A0A4S8KX19</accession>
<feature type="transmembrane region" description="Helical" evidence="1">
    <location>
        <begin position="101"/>
        <end position="121"/>
    </location>
</feature>
<reference evidence="2 3" key="1">
    <citation type="journal article" date="2019" name="Nat. Ecol. Evol.">
        <title>Megaphylogeny resolves global patterns of mushroom evolution.</title>
        <authorList>
            <person name="Varga T."/>
            <person name="Krizsan K."/>
            <person name="Foldi C."/>
            <person name="Dima B."/>
            <person name="Sanchez-Garcia M."/>
            <person name="Sanchez-Ramirez S."/>
            <person name="Szollosi G.J."/>
            <person name="Szarkandi J.G."/>
            <person name="Papp V."/>
            <person name="Albert L."/>
            <person name="Andreopoulos W."/>
            <person name="Angelini C."/>
            <person name="Antonin V."/>
            <person name="Barry K.W."/>
            <person name="Bougher N.L."/>
            <person name="Buchanan P."/>
            <person name="Buyck B."/>
            <person name="Bense V."/>
            <person name="Catcheside P."/>
            <person name="Chovatia M."/>
            <person name="Cooper J."/>
            <person name="Damon W."/>
            <person name="Desjardin D."/>
            <person name="Finy P."/>
            <person name="Geml J."/>
            <person name="Haridas S."/>
            <person name="Hughes K."/>
            <person name="Justo A."/>
            <person name="Karasinski D."/>
            <person name="Kautmanova I."/>
            <person name="Kiss B."/>
            <person name="Kocsube S."/>
            <person name="Kotiranta H."/>
            <person name="LaButti K.M."/>
            <person name="Lechner B.E."/>
            <person name="Liimatainen K."/>
            <person name="Lipzen A."/>
            <person name="Lukacs Z."/>
            <person name="Mihaltcheva S."/>
            <person name="Morgado L.N."/>
            <person name="Niskanen T."/>
            <person name="Noordeloos M.E."/>
            <person name="Ohm R.A."/>
            <person name="Ortiz-Santana B."/>
            <person name="Ovrebo C."/>
            <person name="Racz N."/>
            <person name="Riley R."/>
            <person name="Savchenko A."/>
            <person name="Shiryaev A."/>
            <person name="Soop K."/>
            <person name="Spirin V."/>
            <person name="Szebenyi C."/>
            <person name="Tomsovsky M."/>
            <person name="Tulloss R.E."/>
            <person name="Uehling J."/>
            <person name="Grigoriev I.V."/>
            <person name="Vagvolgyi C."/>
            <person name="Papp T."/>
            <person name="Martin F.M."/>
            <person name="Miettinen O."/>
            <person name="Hibbett D.S."/>
            <person name="Nagy L.G."/>
        </authorList>
    </citation>
    <scope>NUCLEOTIDE SEQUENCE [LARGE SCALE GENOMIC DNA]</scope>
    <source>
        <strain evidence="2 3">CBS 962.96</strain>
    </source>
</reference>
<dbReference type="EMBL" id="ML179910">
    <property type="protein sequence ID" value="THU80383.1"/>
    <property type="molecule type" value="Genomic_DNA"/>
</dbReference>
<evidence type="ECO:0000313" key="3">
    <source>
        <dbReference type="Proteomes" id="UP000297245"/>
    </source>
</evidence>
<sequence>MSDIELFGSSVILGNLKGQMNGIGETIYVVKETVSIKASFLSPNPVLMSSESSLSHADLSNSSVVALVAAFLAMRLWSVYCMQMFIYFFNYPKDPVGVKLVVVWLWVVSTAHIALAISTHFDFLVVHFGDLGQFTKANHLAITAYDVNRFNGPSVFRTQVMAL</sequence>
<protein>
    <submittedName>
        <fullName evidence="2">Uncharacterized protein</fullName>
    </submittedName>
</protein>
<keyword evidence="1" id="KW-0812">Transmembrane</keyword>
<dbReference type="AlphaFoldDB" id="A0A4S8KX19"/>
<dbReference type="OrthoDB" id="3065155at2759"/>
<feature type="transmembrane region" description="Helical" evidence="1">
    <location>
        <begin position="64"/>
        <end position="89"/>
    </location>
</feature>
<keyword evidence="1" id="KW-0472">Membrane</keyword>